<evidence type="ECO:0000256" key="1">
    <source>
        <dbReference type="SAM" id="Phobius"/>
    </source>
</evidence>
<dbReference type="EMBL" id="CP144745">
    <property type="protein sequence ID" value="WVZ50157.1"/>
    <property type="molecule type" value="Genomic_DNA"/>
</dbReference>
<dbReference type="Proteomes" id="UP001341281">
    <property type="component" value="Chromosome 01"/>
</dbReference>
<dbReference type="GO" id="GO:0030674">
    <property type="term" value="F:protein-macromolecule adaptor activity"/>
    <property type="evidence" value="ECO:0007669"/>
    <property type="project" value="TreeGrafter"/>
</dbReference>
<proteinExistence type="predicted"/>
<evidence type="ECO:0000313" key="3">
    <source>
        <dbReference type="Proteomes" id="UP001341281"/>
    </source>
</evidence>
<evidence type="ECO:0000313" key="2">
    <source>
        <dbReference type="EMBL" id="WVZ50157.1"/>
    </source>
</evidence>
<sequence>MAVGAWANSKRGMPALGWWLIAVGTFRSAFTSSCLFGAASLCSLTMSGTHMADVHGRTVGVWTLLSSTLCFLCAFNLRSKPLYVATFLSFLYAIAYLAMECLLYHTIRFANLIPFIFVAGISMVWMLLQWNSDGGYEHGPREATKQP</sequence>
<gene>
    <name evidence="2" type="ORF">U9M48_001439</name>
</gene>
<dbReference type="PANTHER" id="PTHR15451">
    <property type="entry name" value="ERGOSTEROL BIOSYNTHETIC PROTEIN 28-RELATED"/>
    <property type="match status" value="1"/>
</dbReference>
<keyword evidence="3" id="KW-1185">Reference proteome</keyword>
<feature type="transmembrane region" description="Helical" evidence="1">
    <location>
        <begin position="16"/>
        <end position="38"/>
    </location>
</feature>
<feature type="transmembrane region" description="Helical" evidence="1">
    <location>
        <begin position="59"/>
        <end position="77"/>
    </location>
</feature>
<evidence type="ECO:0008006" key="4">
    <source>
        <dbReference type="Google" id="ProtNLM"/>
    </source>
</evidence>
<dbReference type="PANTHER" id="PTHR15451:SF20">
    <property type="entry name" value="ERGOSTEROL BIOSYNTHETIC PROTEIN 28"/>
    <property type="match status" value="1"/>
</dbReference>
<protein>
    <recommendedName>
        <fullName evidence="4">Ergosterol biosynthetic protein 28</fullName>
    </recommendedName>
</protein>
<feature type="transmembrane region" description="Helical" evidence="1">
    <location>
        <begin position="109"/>
        <end position="128"/>
    </location>
</feature>
<dbReference type="AlphaFoldDB" id="A0AAQ3PGD8"/>
<dbReference type="GO" id="GO:0005783">
    <property type="term" value="C:endoplasmic reticulum"/>
    <property type="evidence" value="ECO:0007669"/>
    <property type="project" value="TreeGrafter"/>
</dbReference>
<keyword evidence="1" id="KW-0812">Transmembrane</keyword>
<organism evidence="2 3">
    <name type="scientific">Paspalum notatum var. saurae</name>
    <dbReference type="NCBI Taxonomy" id="547442"/>
    <lineage>
        <taxon>Eukaryota</taxon>
        <taxon>Viridiplantae</taxon>
        <taxon>Streptophyta</taxon>
        <taxon>Embryophyta</taxon>
        <taxon>Tracheophyta</taxon>
        <taxon>Spermatophyta</taxon>
        <taxon>Magnoliopsida</taxon>
        <taxon>Liliopsida</taxon>
        <taxon>Poales</taxon>
        <taxon>Poaceae</taxon>
        <taxon>PACMAD clade</taxon>
        <taxon>Panicoideae</taxon>
        <taxon>Andropogonodae</taxon>
        <taxon>Paspaleae</taxon>
        <taxon>Paspalinae</taxon>
        <taxon>Paspalum</taxon>
    </lineage>
</organism>
<accession>A0AAQ3PGD8</accession>
<feature type="transmembrane region" description="Helical" evidence="1">
    <location>
        <begin position="83"/>
        <end position="102"/>
    </location>
</feature>
<keyword evidence="1" id="KW-0472">Membrane</keyword>
<name>A0AAQ3PGD8_PASNO</name>
<dbReference type="InterPro" id="IPR005352">
    <property type="entry name" value="Erg28"/>
</dbReference>
<dbReference type="GO" id="GO:0016020">
    <property type="term" value="C:membrane"/>
    <property type="evidence" value="ECO:0007669"/>
    <property type="project" value="InterPro"/>
</dbReference>
<keyword evidence="1" id="KW-1133">Transmembrane helix</keyword>
<dbReference type="Pfam" id="PF03694">
    <property type="entry name" value="Erg28"/>
    <property type="match status" value="1"/>
</dbReference>
<reference evidence="2 3" key="1">
    <citation type="submission" date="2024-02" db="EMBL/GenBank/DDBJ databases">
        <title>High-quality chromosome-scale genome assembly of Pensacola bahiagrass (Paspalum notatum Flugge var. saurae).</title>
        <authorList>
            <person name="Vega J.M."/>
            <person name="Podio M."/>
            <person name="Orjuela J."/>
            <person name="Siena L.A."/>
            <person name="Pessino S.C."/>
            <person name="Combes M.C."/>
            <person name="Mariac C."/>
            <person name="Albertini E."/>
            <person name="Pupilli F."/>
            <person name="Ortiz J.P.A."/>
            <person name="Leblanc O."/>
        </authorList>
    </citation>
    <scope>NUCLEOTIDE SEQUENCE [LARGE SCALE GENOMIC DNA]</scope>
    <source>
        <strain evidence="2">R1</strain>
        <tissue evidence="2">Leaf</tissue>
    </source>
</reference>